<organism evidence="2 3">
    <name type="scientific">Eumeta variegata</name>
    <name type="common">Bagworm moth</name>
    <name type="synonym">Eumeta japonica</name>
    <dbReference type="NCBI Taxonomy" id="151549"/>
    <lineage>
        <taxon>Eukaryota</taxon>
        <taxon>Metazoa</taxon>
        <taxon>Ecdysozoa</taxon>
        <taxon>Arthropoda</taxon>
        <taxon>Hexapoda</taxon>
        <taxon>Insecta</taxon>
        <taxon>Pterygota</taxon>
        <taxon>Neoptera</taxon>
        <taxon>Endopterygota</taxon>
        <taxon>Lepidoptera</taxon>
        <taxon>Glossata</taxon>
        <taxon>Ditrysia</taxon>
        <taxon>Tineoidea</taxon>
        <taxon>Psychidae</taxon>
        <taxon>Oiketicinae</taxon>
        <taxon>Eumeta</taxon>
    </lineage>
</organism>
<feature type="region of interest" description="Disordered" evidence="1">
    <location>
        <begin position="1"/>
        <end position="32"/>
    </location>
</feature>
<dbReference type="EMBL" id="BGZK01000380">
    <property type="protein sequence ID" value="GBP40333.1"/>
    <property type="molecule type" value="Genomic_DNA"/>
</dbReference>
<name>A0A4C1VNR8_EUMVA</name>
<sequence>MGPSINYVTRLEEGPGGRRGQQNETMPRQGAGRKLCDLKSECSFEPRSGGVGLRACMSVCSAAQCTSRGDSYATFAFVPVIRSGLLHRLHAEPTYGFCA</sequence>
<protein>
    <submittedName>
        <fullName evidence="2">Uncharacterized protein</fullName>
    </submittedName>
</protein>
<accession>A0A4C1VNR8</accession>
<dbReference type="AlphaFoldDB" id="A0A4C1VNR8"/>
<dbReference type="Proteomes" id="UP000299102">
    <property type="component" value="Unassembled WGS sequence"/>
</dbReference>
<comment type="caution">
    <text evidence="2">The sequence shown here is derived from an EMBL/GenBank/DDBJ whole genome shotgun (WGS) entry which is preliminary data.</text>
</comment>
<reference evidence="2 3" key="1">
    <citation type="journal article" date="2019" name="Commun. Biol.">
        <title>The bagworm genome reveals a unique fibroin gene that provides high tensile strength.</title>
        <authorList>
            <person name="Kono N."/>
            <person name="Nakamura H."/>
            <person name="Ohtoshi R."/>
            <person name="Tomita M."/>
            <person name="Numata K."/>
            <person name="Arakawa K."/>
        </authorList>
    </citation>
    <scope>NUCLEOTIDE SEQUENCE [LARGE SCALE GENOMIC DNA]</scope>
</reference>
<gene>
    <name evidence="2" type="ORF">EVAR_86479_1</name>
</gene>
<evidence type="ECO:0000256" key="1">
    <source>
        <dbReference type="SAM" id="MobiDB-lite"/>
    </source>
</evidence>
<keyword evidence="3" id="KW-1185">Reference proteome</keyword>
<evidence type="ECO:0000313" key="3">
    <source>
        <dbReference type="Proteomes" id="UP000299102"/>
    </source>
</evidence>
<evidence type="ECO:0000313" key="2">
    <source>
        <dbReference type="EMBL" id="GBP40333.1"/>
    </source>
</evidence>
<proteinExistence type="predicted"/>